<proteinExistence type="predicted"/>
<comment type="caution">
    <text evidence="3">The sequence shown here is derived from an EMBL/GenBank/DDBJ whole genome shotgun (WGS) entry which is preliminary data.</text>
</comment>
<feature type="coiled-coil region" evidence="1">
    <location>
        <begin position="86"/>
        <end position="113"/>
    </location>
</feature>
<dbReference type="OrthoDB" id="7856369at2"/>
<dbReference type="EMBL" id="SNXY01000007">
    <property type="protein sequence ID" value="TDP85355.1"/>
    <property type="molecule type" value="Genomic_DNA"/>
</dbReference>
<name>A0A4R6RGT8_9HYPH</name>
<evidence type="ECO:0000256" key="1">
    <source>
        <dbReference type="SAM" id="Coils"/>
    </source>
</evidence>
<accession>A0A4R6RGT8</accession>
<dbReference type="RefSeq" id="WP_126541207.1">
    <property type="nucleotide sequence ID" value="NZ_BSPM01000004.1"/>
</dbReference>
<keyword evidence="4" id="KW-1185">Reference proteome</keyword>
<evidence type="ECO:0000313" key="3">
    <source>
        <dbReference type="EMBL" id="TDP85355.1"/>
    </source>
</evidence>
<organism evidence="3 4">
    <name type="scientific">Oharaeibacter diazotrophicus</name>
    <dbReference type="NCBI Taxonomy" id="1920512"/>
    <lineage>
        <taxon>Bacteria</taxon>
        <taxon>Pseudomonadati</taxon>
        <taxon>Pseudomonadota</taxon>
        <taxon>Alphaproteobacteria</taxon>
        <taxon>Hyphomicrobiales</taxon>
        <taxon>Pleomorphomonadaceae</taxon>
        <taxon>Oharaeibacter</taxon>
    </lineage>
</organism>
<dbReference type="AlphaFoldDB" id="A0A4R6RGT8"/>
<feature type="domain" description="Phasin" evidence="2">
    <location>
        <begin position="31"/>
        <end position="125"/>
    </location>
</feature>
<dbReference type="InterPro" id="IPR018968">
    <property type="entry name" value="Phasin"/>
</dbReference>
<reference evidence="3 4" key="1">
    <citation type="submission" date="2019-03" db="EMBL/GenBank/DDBJ databases">
        <title>Genomic Encyclopedia of Type Strains, Phase IV (KMG-IV): sequencing the most valuable type-strain genomes for metagenomic binning, comparative biology and taxonomic classification.</title>
        <authorList>
            <person name="Goeker M."/>
        </authorList>
    </citation>
    <scope>NUCLEOTIDE SEQUENCE [LARGE SCALE GENOMIC DNA]</scope>
    <source>
        <strain evidence="3 4">DSM 102969</strain>
    </source>
</reference>
<evidence type="ECO:0000313" key="4">
    <source>
        <dbReference type="Proteomes" id="UP000294547"/>
    </source>
</evidence>
<sequence length="127" mass="14117">MADENGADDPTETVRAAAEKTVEQARKAFDDMMGLAQRTVSNFENNGSQMRGHVRDMTRETLDFAGASAEAAFALVERLTRARNPEEAVQLQKAFLEAQMERLGRQARSLGDQTIRAAQDITKPFDR</sequence>
<evidence type="ECO:0000259" key="2">
    <source>
        <dbReference type="Pfam" id="PF09361"/>
    </source>
</evidence>
<gene>
    <name evidence="3" type="ORF">EDD54_2207</name>
</gene>
<protein>
    <submittedName>
        <fullName evidence="3">Phasin</fullName>
    </submittedName>
</protein>
<dbReference type="Proteomes" id="UP000294547">
    <property type="component" value="Unassembled WGS sequence"/>
</dbReference>
<dbReference type="Pfam" id="PF09361">
    <property type="entry name" value="Phasin_2"/>
    <property type="match status" value="1"/>
</dbReference>
<keyword evidence="1" id="KW-0175">Coiled coil</keyword>